<reference evidence="2 3" key="1">
    <citation type="submission" date="2023-03" db="EMBL/GenBank/DDBJ databases">
        <title>High recombination rates correlate with genetic variation in Cardiocondyla obscurior ants.</title>
        <authorList>
            <person name="Errbii M."/>
        </authorList>
    </citation>
    <scope>NUCLEOTIDE SEQUENCE [LARGE SCALE GENOMIC DNA]</scope>
    <source>
        <strain evidence="2">Alpha-2009</strain>
        <tissue evidence="2">Whole body</tissue>
    </source>
</reference>
<evidence type="ECO:0000313" key="3">
    <source>
        <dbReference type="Proteomes" id="UP001430953"/>
    </source>
</evidence>
<protein>
    <submittedName>
        <fullName evidence="2">Uncharacterized protein</fullName>
    </submittedName>
</protein>
<feature type="compositionally biased region" description="Pro residues" evidence="1">
    <location>
        <begin position="166"/>
        <end position="177"/>
    </location>
</feature>
<feature type="compositionally biased region" description="Low complexity" evidence="1">
    <location>
        <begin position="155"/>
        <end position="165"/>
    </location>
</feature>
<accession>A0AAW2GYM0</accession>
<gene>
    <name evidence="2" type="ORF">PUN28_000225</name>
</gene>
<organism evidence="2 3">
    <name type="scientific">Cardiocondyla obscurior</name>
    <dbReference type="NCBI Taxonomy" id="286306"/>
    <lineage>
        <taxon>Eukaryota</taxon>
        <taxon>Metazoa</taxon>
        <taxon>Ecdysozoa</taxon>
        <taxon>Arthropoda</taxon>
        <taxon>Hexapoda</taxon>
        <taxon>Insecta</taxon>
        <taxon>Pterygota</taxon>
        <taxon>Neoptera</taxon>
        <taxon>Endopterygota</taxon>
        <taxon>Hymenoptera</taxon>
        <taxon>Apocrita</taxon>
        <taxon>Aculeata</taxon>
        <taxon>Formicoidea</taxon>
        <taxon>Formicidae</taxon>
        <taxon>Myrmicinae</taxon>
        <taxon>Cardiocondyla</taxon>
    </lineage>
</organism>
<keyword evidence="3" id="KW-1185">Reference proteome</keyword>
<dbReference type="AlphaFoldDB" id="A0AAW2GYM0"/>
<feature type="region of interest" description="Disordered" evidence="1">
    <location>
        <begin position="118"/>
        <end position="177"/>
    </location>
</feature>
<feature type="compositionally biased region" description="Acidic residues" evidence="1">
    <location>
        <begin position="126"/>
        <end position="145"/>
    </location>
</feature>
<sequence length="177" mass="19401">MICDCKDVSRAALSLRRLSSCSMPLFALHSHFINSMLNCLLCTKKMTIYTNLLRDLQFVLRVLVDRLEVVAPLLQGGLLLEQCEPVLRRLYLLGGGQVELARQTLDLGPELLEPVDGGSHCCTHDDVDDDDDGEVDNENEDDEDAAGLSPGVSTPRVAPAFSPSPSALPPAPRRYRV</sequence>
<evidence type="ECO:0000313" key="2">
    <source>
        <dbReference type="EMBL" id="KAL0132291.1"/>
    </source>
</evidence>
<dbReference type="Proteomes" id="UP001430953">
    <property type="component" value="Unassembled WGS sequence"/>
</dbReference>
<name>A0AAW2GYM0_9HYME</name>
<proteinExistence type="predicted"/>
<evidence type="ECO:0000256" key="1">
    <source>
        <dbReference type="SAM" id="MobiDB-lite"/>
    </source>
</evidence>
<dbReference type="EMBL" id="JADYXP020000001">
    <property type="protein sequence ID" value="KAL0132291.1"/>
    <property type="molecule type" value="Genomic_DNA"/>
</dbReference>
<comment type="caution">
    <text evidence="2">The sequence shown here is derived from an EMBL/GenBank/DDBJ whole genome shotgun (WGS) entry which is preliminary data.</text>
</comment>